<dbReference type="OrthoDB" id="18679at2759"/>
<evidence type="ECO:0000256" key="1">
    <source>
        <dbReference type="ARBA" id="ARBA00009480"/>
    </source>
</evidence>
<keyword evidence="9" id="KW-1185">Reference proteome</keyword>
<reference evidence="8" key="2">
    <citation type="submission" date="2015-06" db="UniProtKB">
        <authorList>
            <consortium name="EnsemblMetazoa"/>
        </authorList>
    </citation>
    <scope>IDENTIFICATION</scope>
</reference>
<dbReference type="AlphaFoldDB" id="T1L1D4"/>
<feature type="domain" description="T-SNARE coiled-coil homology" evidence="7">
    <location>
        <begin position="48"/>
        <end position="110"/>
    </location>
</feature>
<dbReference type="eggNOG" id="KOG3065">
    <property type="taxonomic scope" value="Eukaryota"/>
</dbReference>
<dbReference type="GO" id="GO:0005484">
    <property type="term" value="F:SNAP receptor activity"/>
    <property type="evidence" value="ECO:0007669"/>
    <property type="project" value="TreeGrafter"/>
</dbReference>
<dbReference type="Gene3D" id="1.20.5.110">
    <property type="match status" value="2"/>
</dbReference>
<dbReference type="EMBL" id="CAEY01000891">
    <property type="status" value="NOT_ANNOTATED_CDS"/>
    <property type="molecule type" value="Genomic_DNA"/>
</dbReference>
<evidence type="ECO:0000256" key="3">
    <source>
        <dbReference type="ARBA" id="ARBA00022927"/>
    </source>
</evidence>
<evidence type="ECO:0000256" key="2">
    <source>
        <dbReference type="ARBA" id="ARBA00022448"/>
    </source>
</evidence>
<reference evidence="9" key="1">
    <citation type="submission" date="2011-08" db="EMBL/GenBank/DDBJ databases">
        <authorList>
            <person name="Rombauts S."/>
        </authorList>
    </citation>
    <scope>NUCLEOTIDE SEQUENCE</scope>
    <source>
        <strain evidence="9">London</strain>
    </source>
</reference>
<dbReference type="GO" id="GO:0031629">
    <property type="term" value="P:synaptic vesicle fusion to presynaptic active zone membrane"/>
    <property type="evidence" value="ECO:0007669"/>
    <property type="project" value="TreeGrafter"/>
</dbReference>
<evidence type="ECO:0000313" key="8">
    <source>
        <dbReference type="EnsemblMetazoa" id="tetur31g01350.1"/>
    </source>
</evidence>
<evidence type="ECO:0000313" key="9">
    <source>
        <dbReference type="Proteomes" id="UP000015104"/>
    </source>
</evidence>
<feature type="compositionally biased region" description="Polar residues" evidence="6">
    <location>
        <begin position="187"/>
        <end position="198"/>
    </location>
</feature>
<dbReference type="GO" id="GO:0005886">
    <property type="term" value="C:plasma membrane"/>
    <property type="evidence" value="ECO:0007669"/>
    <property type="project" value="TreeGrafter"/>
</dbReference>
<dbReference type="PANTHER" id="PTHR19305">
    <property type="entry name" value="SYNAPTOSOMAL ASSOCIATED PROTEIN"/>
    <property type="match status" value="1"/>
</dbReference>
<evidence type="ECO:0000256" key="6">
    <source>
        <dbReference type="SAM" id="MobiDB-lite"/>
    </source>
</evidence>
<feature type="coiled-coil region" evidence="5">
    <location>
        <begin position="79"/>
        <end position="106"/>
    </location>
</feature>
<dbReference type="CDD" id="cd15856">
    <property type="entry name" value="SNARE_SNAP29C"/>
    <property type="match status" value="1"/>
</dbReference>
<dbReference type="Proteomes" id="UP000015104">
    <property type="component" value="Unassembled WGS sequence"/>
</dbReference>
<dbReference type="CDD" id="cd15887">
    <property type="entry name" value="SNARE_SNAP29N"/>
    <property type="match status" value="1"/>
</dbReference>
<keyword evidence="2" id="KW-0813">Transport</keyword>
<dbReference type="PANTHER" id="PTHR19305:SF9">
    <property type="entry name" value="SYNAPTOSOMAL-ASSOCIATED PROTEIN 29"/>
    <property type="match status" value="1"/>
</dbReference>
<dbReference type="HOGENOM" id="CLU_069907_0_0_1"/>
<dbReference type="SMART" id="SM00397">
    <property type="entry name" value="t_SNARE"/>
    <property type="match status" value="2"/>
</dbReference>
<evidence type="ECO:0000259" key="7">
    <source>
        <dbReference type="PROSITE" id="PS50192"/>
    </source>
</evidence>
<dbReference type="STRING" id="32264.T1L1D4"/>
<comment type="similarity">
    <text evidence="1">Belongs to the SNAP-25 family.</text>
</comment>
<dbReference type="GO" id="GO:0098793">
    <property type="term" value="C:presynapse"/>
    <property type="evidence" value="ECO:0007669"/>
    <property type="project" value="GOC"/>
</dbReference>
<dbReference type="OMA" id="NLDEMCD"/>
<accession>T1L1D4</accession>
<dbReference type="EnsemblMetazoa" id="tetur31g01350.1">
    <property type="protein sequence ID" value="tetur31g01350.1"/>
    <property type="gene ID" value="tetur31g01350"/>
</dbReference>
<evidence type="ECO:0000256" key="5">
    <source>
        <dbReference type="SAM" id="Coils"/>
    </source>
</evidence>
<evidence type="ECO:0000256" key="4">
    <source>
        <dbReference type="ARBA" id="ARBA00023054"/>
    </source>
</evidence>
<proteinExistence type="inferred from homology"/>
<feature type="domain" description="T-SNARE coiled-coil homology" evidence="7">
    <location>
        <begin position="200"/>
        <end position="262"/>
    </location>
</feature>
<dbReference type="PROSITE" id="PS50192">
    <property type="entry name" value="T_SNARE"/>
    <property type="match status" value="2"/>
</dbReference>
<dbReference type="GO" id="GO:0015031">
    <property type="term" value="P:protein transport"/>
    <property type="evidence" value="ECO:0007669"/>
    <property type="project" value="UniProtKB-KW"/>
</dbReference>
<keyword evidence="3" id="KW-0653">Protein transport</keyword>
<feature type="region of interest" description="Disordered" evidence="6">
    <location>
        <begin position="1"/>
        <end position="28"/>
    </location>
</feature>
<dbReference type="InterPro" id="IPR000727">
    <property type="entry name" value="T_SNARE_dom"/>
</dbReference>
<keyword evidence="4 5" id="KW-0175">Coiled coil</keyword>
<organism evidence="8 9">
    <name type="scientific">Tetranychus urticae</name>
    <name type="common">Two-spotted spider mite</name>
    <dbReference type="NCBI Taxonomy" id="32264"/>
    <lineage>
        <taxon>Eukaryota</taxon>
        <taxon>Metazoa</taxon>
        <taxon>Ecdysozoa</taxon>
        <taxon>Arthropoda</taxon>
        <taxon>Chelicerata</taxon>
        <taxon>Arachnida</taxon>
        <taxon>Acari</taxon>
        <taxon>Acariformes</taxon>
        <taxon>Trombidiformes</taxon>
        <taxon>Prostigmata</taxon>
        <taxon>Eleutherengona</taxon>
        <taxon>Raphignathae</taxon>
        <taxon>Tetranychoidea</taxon>
        <taxon>Tetranychidae</taxon>
        <taxon>Tetranychus</taxon>
    </lineage>
</organism>
<dbReference type="SUPFAM" id="SSF58038">
    <property type="entry name" value="SNARE fusion complex"/>
    <property type="match status" value="2"/>
</dbReference>
<dbReference type="KEGG" id="tut:107369341"/>
<gene>
    <name evidence="8" type="primary">107369341</name>
</gene>
<dbReference type="GO" id="GO:0016082">
    <property type="term" value="P:synaptic vesicle priming"/>
    <property type="evidence" value="ECO:0007669"/>
    <property type="project" value="TreeGrafter"/>
</dbReference>
<feature type="region of interest" description="Disordered" evidence="6">
    <location>
        <begin position="155"/>
        <end position="198"/>
    </location>
</feature>
<name>T1L1D4_TETUR</name>
<feature type="compositionally biased region" description="Low complexity" evidence="6">
    <location>
        <begin position="19"/>
        <end position="28"/>
    </location>
</feature>
<dbReference type="GO" id="GO:0019905">
    <property type="term" value="F:syntaxin binding"/>
    <property type="evidence" value="ECO:0007669"/>
    <property type="project" value="TreeGrafter"/>
</dbReference>
<dbReference type="GO" id="GO:0031201">
    <property type="term" value="C:SNARE complex"/>
    <property type="evidence" value="ECO:0007669"/>
    <property type="project" value="TreeGrafter"/>
</dbReference>
<sequence length="265" mass="30018">MSRVDEVDDYTFLNHPQQGSSGYLLGSDDSSSNQAWLERRQQLLEERRKIEERTLESSKMSLGALYEAESTGIETAQALVHQREQLENTERNLDTINNMMRQSQKHLNAMKSIFGGFKSMFSKNNDQANKPTPILPVENRTKSVLASNLENIQREATQSSAKNHPALANRGLDTSGFRFDDSDGPMSPTSPKGHSANRSQVIEQQLDRNLDEMGLGLSRLKNLAAGLSQEIDEHNDMLPRIMMKAERAEDTLQYQNRQINLQLRK</sequence>
<protein>
    <recommendedName>
        <fullName evidence="7">t-SNARE coiled-coil homology domain-containing protein</fullName>
    </recommendedName>
</protein>
<dbReference type="FunFam" id="1.20.5.110:FF:000041">
    <property type="entry name" value="Synaptosomal-associated protein 29"/>
    <property type="match status" value="1"/>
</dbReference>